<gene>
    <name evidence="3" type="ORF">N0B16_14105</name>
</gene>
<name>A0ABT2W044_9FLAO</name>
<reference evidence="4" key="1">
    <citation type="submission" date="2023-07" db="EMBL/GenBank/DDBJ databases">
        <title>Chryseobacterium sp. GMJ5 Genome sequencing and assembly.</title>
        <authorList>
            <person name="Jung Y."/>
        </authorList>
    </citation>
    <scope>NUCLEOTIDE SEQUENCE [LARGE SCALE GENOMIC DNA]</scope>
    <source>
        <strain evidence="4">GMJ5</strain>
    </source>
</reference>
<evidence type="ECO:0000259" key="2">
    <source>
        <dbReference type="Pfam" id="PF20041"/>
    </source>
</evidence>
<proteinExistence type="predicted"/>
<protein>
    <submittedName>
        <fullName evidence="3">DUF6443 domain-containing protein</fullName>
    </submittedName>
</protein>
<feature type="chain" id="PRO_5045956932" evidence="1">
    <location>
        <begin position="20"/>
        <end position="871"/>
    </location>
</feature>
<keyword evidence="1" id="KW-0732">Signal</keyword>
<feature type="signal peptide" evidence="1">
    <location>
        <begin position="1"/>
        <end position="19"/>
    </location>
</feature>
<dbReference type="EMBL" id="JAOTEN010000010">
    <property type="protein sequence ID" value="MCU7615561.1"/>
    <property type="molecule type" value="Genomic_DNA"/>
</dbReference>
<dbReference type="Pfam" id="PF20041">
    <property type="entry name" value="DUF6443"/>
    <property type="match status" value="1"/>
</dbReference>
<feature type="non-terminal residue" evidence="3">
    <location>
        <position position="871"/>
    </location>
</feature>
<evidence type="ECO:0000313" key="3">
    <source>
        <dbReference type="EMBL" id="MCU7615561.1"/>
    </source>
</evidence>
<keyword evidence="4" id="KW-1185">Reference proteome</keyword>
<dbReference type="RefSeq" id="WP_262991580.1">
    <property type="nucleotide sequence ID" value="NZ_JAOTEN010000010.1"/>
</dbReference>
<accession>A0ABT2W044</accession>
<feature type="domain" description="DUF6443" evidence="2">
    <location>
        <begin position="34"/>
        <end position="151"/>
    </location>
</feature>
<dbReference type="Gene3D" id="2.180.10.10">
    <property type="entry name" value="RHS repeat-associated core"/>
    <property type="match status" value="1"/>
</dbReference>
<sequence>MKKILLPISALLVTGFVHAQLTPTENYVYSKTYLSDPSLPNCKTSETVQYFDGLGRAKQVVNIKASPLGKDVVTHIEYDGFGRQVKDYLPVPQSSTMNGAIVPNPLANAVQPALYGSEKIYAEKLLENSPLDRVLEQKQVGNDWNSRPVKFEYDANIAGEVKKYVTTTTWVNGATSSVLSMASDSNSENGNYKASQLYKTTVIDEDGNKTVEFKNGQGQTILVRKVLSATENADTYYVYNEYNQLAFVIPPLASVSASIDEAVLNNLCYQYRYDGKNRLVEKKLSGKGWEYMVYDKADRLIFTQDANMRANSKWLMTKYDQLGRVIYTGILPGGDRTGMQNQAGSLVITESRHATGFTRNGLQIYYSNGLFTDIETVLSVNYYDTYPTGSPSIPTQILGQDVLNDNAQNGNISTKSLPVASYVKNIEDDNWTKTYSYYDRKGRTVGSYSINHLGGYTRTESLLDFAGTAQQVKTYHKRLNTDTEKIITENFEYDAQNRLLVHKHKVDNNTEEILVQNEYNELSQLTTKKVGGTNAATPLQTVDYAYNIRGWMTRINDPANLGNDLFGYKIKYNQVEGEETPNNDFPDLKVKPKYNGNIAEIDWKTGTTPGDNLKRYGYVYDGLNRLLAGFYQKDVNPTAKEYFEKIDYDLNGNITNLKRSEGVLQGTTAMTIDNLTYQYMGTNRLQSVTDDSFQYSGYPDVSGNTISYDANGNMTNQIDKGILNIDYNFLNLPKKITFNQAYIIRNSNGSTEERNARTSYVYRADGTKLRKGYTAYFKNFAERTTTTDYLDGFQYTVNYAGVVTPEFVPTSEGYFNFKDNTYIYNYTDHLGNVRLSYFKNANSSAEVLEENNYYPFGLKHEGYNANGGNPA</sequence>
<dbReference type="Proteomes" id="UP001208114">
    <property type="component" value="Unassembled WGS sequence"/>
</dbReference>
<evidence type="ECO:0000256" key="1">
    <source>
        <dbReference type="SAM" id="SignalP"/>
    </source>
</evidence>
<organism evidence="3 4">
    <name type="scientific">Chryseobacterium gilvum</name>
    <dbReference type="NCBI Taxonomy" id="2976534"/>
    <lineage>
        <taxon>Bacteria</taxon>
        <taxon>Pseudomonadati</taxon>
        <taxon>Bacteroidota</taxon>
        <taxon>Flavobacteriia</taxon>
        <taxon>Flavobacteriales</taxon>
        <taxon>Weeksellaceae</taxon>
        <taxon>Chryseobacterium group</taxon>
        <taxon>Chryseobacterium</taxon>
    </lineage>
</organism>
<dbReference type="InterPro" id="IPR045619">
    <property type="entry name" value="DUF6443"/>
</dbReference>
<comment type="caution">
    <text evidence="3">The sequence shown here is derived from an EMBL/GenBank/DDBJ whole genome shotgun (WGS) entry which is preliminary data.</text>
</comment>
<evidence type="ECO:0000313" key="4">
    <source>
        <dbReference type="Proteomes" id="UP001208114"/>
    </source>
</evidence>